<protein>
    <submittedName>
        <fullName evidence="2">Uncharacterized protein</fullName>
    </submittedName>
</protein>
<proteinExistence type="predicted"/>
<comment type="caution">
    <text evidence="2">The sequence shown here is derived from an EMBL/GenBank/DDBJ whole genome shotgun (WGS) entry which is preliminary data.</text>
</comment>
<name>K1RL09_9ZZZZ</name>
<gene>
    <name evidence="2" type="ORF">OBE_17581</name>
</gene>
<reference evidence="2" key="1">
    <citation type="journal article" date="2013" name="Environ. Microbiol.">
        <title>Microbiota from the distal guts of lean and obese adolescents exhibit partial functional redundancy besides clear differences in community structure.</title>
        <authorList>
            <person name="Ferrer M."/>
            <person name="Ruiz A."/>
            <person name="Lanza F."/>
            <person name="Haange S.B."/>
            <person name="Oberbach A."/>
            <person name="Till H."/>
            <person name="Bargiela R."/>
            <person name="Campoy C."/>
            <person name="Segura M.T."/>
            <person name="Richter M."/>
            <person name="von Bergen M."/>
            <person name="Seifert J."/>
            <person name="Suarez A."/>
        </authorList>
    </citation>
    <scope>NUCLEOTIDE SEQUENCE</scope>
</reference>
<sequence>FRKPKADTTGHDDLDEYDFGEDEDADEEPAEIEIHSEDGQEDET</sequence>
<organism evidence="2">
    <name type="scientific">human gut metagenome</name>
    <dbReference type="NCBI Taxonomy" id="408170"/>
    <lineage>
        <taxon>unclassified sequences</taxon>
        <taxon>metagenomes</taxon>
        <taxon>organismal metagenomes</taxon>
    </lineage>
</organism>
<evidence type="ECO:0000256" key="1">
    <source>
        <dbReference type="SAM" id="MobiDB-lite"/>
    </source>
</evidence>
<accession>K1RL09</accession>
<dbReference type="EMBL" id="AJWZ01011732">
    <property type="protein sequence ID" value="EKC44249.1"/>
    <property type="molecule type" value="Genomic_DNA"/>
</dbReference>
<feature type="non-terminal residue" evidence="2">
    <location>
        <position position="1"/>
    </location>
</feature>
<feature type="region of interest" description="Disordered" evidence="1">
    <location>
        <begin position="1"/>
        <end position="44"/>
    </location>
</feature>
<feature type="compositionally biased region" description="Acidic residues" evidence="1">
    <location>
        <begin position="13"/>
        <end position="31"/>
    </location>
</feature>
<feature type="compositionally biased region" description="Basic and acidic residues" evidence="1">
    <location>
        <begin position="1"/>
        <end position="12"/>
    </location>
</feature>
<evidence type="ECO:0000313" key="2">
    <source>
        <dbReference type="EMBL" id="EKC44249.1"/>
    </source>
</evidence>
<dbReference type="AlphaFoldDB" id="K1RL09"/>